<dbReference type="EMBL" id="CAJVSB020000933">
    <property type="protein sequence ID" value="CAH2080614.1"/>
    <property type="molecule type" value="Genomic_DNA"/>
</dbReference>
<dbReference type="PRINTS" id="PR00081">
    <property type="entry name" value="GDHRDH"/>
</dbReference>
<dbReference type="Gene3D" id="3.40.50.720">
    <property type="entry name" value="NAD(P)-binding Rossmann-like Domain"/>
    <property type="match status" value="1"/>
</dbReference>
<feature type="non-terminal residue" evidence="4">
    <location>
        <position position="194"/>
    </location>
</feature>
<dbReference type="AlphaFoldDB" id="A0AAU9T8D2"/>
<evidence type="ECO:0000256" key="2">
    <source>
        <dbReference type="ARBA" id="ARBA00023002"/>
    </source>
</evidence>
<reference evidence="4 5" key="1">
    <citation type="submission" date="2022-03" db="EMBL/GenBank/DDBJ databases">
        <authorList>
            <person name="Nunn A."/>
            <person name="Chopra R."/>
            <person name="Nunn A."/>
            <person name="Contreras Garrido A."/>
        </authorList>
    </citation>
    <scope>NUCLEOTIDE SEQUENCE [LARGE SCALE GENOMIC DNA]</scope>
</reference>
<comment type="similarity">
    <text evidence="1 3">Belongs to the short-chain dehydrogenases/reductases (SDR) family.</text>
</comment>
<organism evidence="4 5">
    <name type="scientific">Thlaspi arvense</name>
    <name type="common">Field penny-cress</name>
    <dbReference type="NCBI Taxonomy" id="13288"/>
    <lineage>
        <taxon>Eukaryota</taxon>
        <taxon>Viridiplantae</taxon>
        <taxon>Streptophyta</taxon>
        <taxon>Embryophyta</taxon>
        <taxon>Tracheophyta</taxon>
        <taxon>Spermatophyta</taxon>
        <taxon>Magnoliopsida</taxon>
        <taxon>eudicotyledons</taxon>
        <taxon>Gunneridae</taxon>
        <taxon>Pentapetalae</taxon>
        <taxon>rosids</taxon>
        <taxon>malvids</taxon>
        <taxon>Brassicales</taxon>
        <taxon>Brassicaceae</taxon>
        <taxon>Thlaspideae</taxon>
        <taxon>Thlaspi</taxon>
    </lineage>
</organism>
<name>A0AAU9T8D2_THLAR</name>
<dbReference type="SUPFAM" id="SSF51735">
    <property type="entry name" value="NAD(P)-binding Rossmann-fold domains"/>
    <property type="match status" value="1"/>
</dbReference>
<dbReference type="GO" id="GO:0016491">
    <property type="term" value="F:oxidoreductase activity"/>
    <property type="evidence" value="ECO:0007669"/>
    <property type="project" value="UniProtKB-KW"/>
</dbReference>
<evidence type="ECO:0000256" key="3">
    <source>
        <dbReference type="RuleBase" id="RU000363"/>
    </source>
</evidence>
<comment type="caution">
    <text evidence="4">The sequence shown here is derived from an EMBL/GenBank/DDBJ whole genome shotgun (WGS) entry which is preliminary data.</text>
</comment>
<gene>
    <name evidence="4" type="ORF">TAV2_LOCUS26316</name>
</gene>
<keyword evidence="2" id="KW-0560">Oxidoreductase</keyword>
<evidence type="ECO:0000313" key="4">
    <source>
        <dbReference type="EMBL" id="CAH2080614.1"/>
    </source>
</evidence>
<dbReference type="InterPro" id="IPR002347">
    <property type="entry name" value="SDR_fam"/>
</dbReference>
<dbReference type="Pfam" id="PF00106">
    <property type="entry name" value="adh_short"/>
    <property type="match status" value="1"/>
</dbReference>
<accession>A0AAU9T8D2</accession>
<dbReference type="InterPro" id="IPR036291">
    <property type="entry name" value="NAD(P)-bd_dom_sf"/>
</dbReference>
<dbReference type="PRINTS" id="PR00080">
    <property type="entry name" value="SDRFAMILY"/>
</dbReference>
<evidence type="ECO:0000256" key="1">
    <source>
        <dbReference type="ARBA" id="ARBA00006484"/>
    </source>
</evidence>
<keyword evidence="5" id="KW-1185">Reference proteome</keyword>
<evidence type="ECO:0000313" key="5">
    <source>
        <dbReference type="Proteomes" id="UP000836841"/>
    </source>
</evidence>
<protein>
    <submittedName>
        <fullName evidence="4">Uncharacterized protein</fullName>
    </submittedName>
</protein>
<dbReference type="PANTHER" id="PTHR43180:SF48">
    <property type="entry name" value="SECOISOLARICIRESINOL DEHYDROGENASE"/>
    <property type="match status" value="1"/>
</dbReference>
<dbReference type="PANTHER" id="PTHR43180">
    <property type="entry name" value="3-OXOACYL-(ACYL-CARRIER-PROTEIN) REDUCTASE (AFU_ORTHOLOGUE AFUA_6G11210)"/>
    <property type="match status" value="1"/>
</dbReference>
<dbReference type="Proteomes" id="UP000836841">
    <property type="component" value="Unassembled WGS sequence"/>
</dbReference>
<sequence>MASPSLRLGGKVALITGGARGIGESIARVFAKNGAKVVIADILDKPGRAVCQDLGPKVANFVQCDVTDESHVENTVNSAVTRDGKLDIMVNNAAVGDEKKPSILDNQKSEFERVVGINLTGVFLDTKHATRRQHHHSGKCLLGLGSMASHAHTSTKHAVVGLTRNVAAKLGRFDIRVNCLSLFIATPLLTMNFL</sequence>
<proteinExistence type="inferred from homology"/>